<dbReference type="Pfam" id="PF01381">
    <property type="entry name" value="HTH_3"/>
    <property type="match status" value="1"/>
</dbReference>
<dbReference type="eggNOG" id="COG1396">
    <property type="taxonomic scope" value="Bacteria"/>
</dbReference>
<dbReference type="Proteomes" id="UP000007844">
    <property type="component" value="Chromosome"/>
</dbReference>
<evidence type="ECO:0000256" key="1">
    <source>
        <dbReference type="ARBA" id="ARBA00023125"/>
    </source>
</evidence>
<dbReference type="PANTHER" id="PTHR46797">
    <property type="entry name" value="HTH-TYPE TRANSCRIPTIONAL REGULATOR"/>
    <property type="match status" value="1"/>
</dbReference>
<evidence type="ECO:0000313" key="3">
    <source>
        <dbReference type="EMBL" id="EGJ50853.1"/>
    </source>
</evidence>
<dbReference type="GO" id="GO:0005829">
    <property type="term" value="C:cytosol"/>
    <property type="evidence" value="ECO:0007669"/>
    <property type="project" value="TreeGrafter"/>
</dbReference>
<dbReference type="HOGENOM" id="CLU_136757_0_1_7"/>
<dbReference type="KEGG" id="daf:Desaf_2531"/>
<dbReference type="EMBL" id="CP003221">
    <property type="protein sequence ID" value="EGJ50853.1"/>
    <property type="molecule type" value="Genomic_DNA"/>
</dbReference>
<keyword evidence="1" id="KW-0238">DNA-binding</keyword>
<sequence>MSAPTTKHQVVEHEGKTLYVLVPVEEYRELERLRAGEEPTYPHEVVERLTEGKSLVRAWREYRGLTQEDMATRLGITIPAYQRMEQPGRNLRLGTLKRLAKALEVRVDHLILDDDEDEDAA</sequence>
<protein>
    <submittedName>
        <fullName evidence="3">Helix-turn-helix domain protein</fullName>
    </submittedName>
</protein>
<proteinExistence type="predicted"/>
<dbReference type="InterPro" id="IPR010982">
    <property type="entry name" value="Lambda_DNA-bd_dom_sf"/>
</dbReference>
<dbReference type="SMART" id="SM00530">
    <property type="entry name" value="HTH_XRE"/>
    <property type="match status" value="1"/>
</dbReference>
<dbReference type="PANTHER" id="PTHR46797:SF1">
    <property type="entry name" value="METHYLPHOSPHONATE SYNTHASE"/>
    <property type="match status" value="1"/>
</dbReference>
<dbReference type="AlphaFoldDB" id="F3YZ97"/>
<dbReference type="InterPro" id="IPR001387">
    <property type="entry name" value="Cro/C1-type_HTH"/>
</dbReference>
<dbReference type="RefSeq" id="WP_014260548.1">
    <property type="nucleotide sequence ID" value="NC_016629.1"/>
</dbReference>
<dbReference type="GO" id="GO:0003677">
    <property type="term" value="F:DNA binding"/>
    <property type="evidence" value="ECO:0007669"/>
    <property type="project" value="UniProtKB-KW"/>
</dbReference>
<dbReference type="CDD" id="cd00093">
    <property type="entry name" value="HTH_XRE"/>
    <property type="match status" value="1"/>
</dbReference>
<evidence type="ECO:0000259" key="2">
    <source>
        <dbReference type="PROSITE" id="PS50943"/>
    </source>
</evidence>
<organism evidence="3 4">
    <name type="scientific">Desulfocurvibacter africanus subsp. africanus str. Walvis Bay</name>
    <dbReference type="NCBI Taxonomy" id="690850"/>
    <lineage>
        <taxon>Bacteria</taxon>
        <taxon>Pseudomonadati</taxon>
        <taxon>Thermodesulfobacteriota</taxon>
        <taxon>Desulfovibrionia</taxon>
        <taxon>Desulfovibrionales</taxon>
        <taxon>Desulfovibrionaceae</taxon>
        <taxon>Desulfocurvibacter</taxon>
    </lineage>
</organism>
<dbReference type="PROSITE" id="PS50943">
    <property type="entry name" value="HTH_CROC1"/>
    <property type="match status" value="1"/>
</dbReference>
<dbReference type="InterPro" id="IPR050807">
    <property type="entry name" value="TransReg_Diox_bact_type"/>
</dbReference>
<dbReference type="SUPFAM" id="SSF47413">
    <property type="entry name" value="lambda repressor-like DNA-binding domains"/>
    <property type="match status" value="1"/>
</dbReference>
<accession>F3YZ97</accession>
<keyword evidence="4" id="KW-1185">Reference proteome</keyword>
<dbReference type="Gene3D" id="1.10.260.40">
    <property type="entry name" value="lambda repressor-like DNA-binding domains"/>
    <property type="match status" value="1"/>
</dbReference>
<dbReference type="GO" id="GO:0003700">
    <property type="term" value="F:DNA-binding transcription factor activity"/>
    <property type="evidence" value="ECO:0007669"/>
    <property type="project" value="TreeGrafter"/>
</dbReference>
<feature type="domain" description="HTH cro/C1-type" evidence="2">
    <location>
        <begin position="56"/>
        <end position="110"/>
    </location>
</feature>
<reference evidence="3 4" key="1">
    <citation type="journal article" date="2011" name="J. Bacteriol.">
        <title>Genome sequence of the mercury-methylating and pleomorphic Desulfovibrio africanus Strain Walvis Bay.</title>
        <authorList>
            <person name="Brown S.D."/>
            <person name="Wall J.D."/>
            <person name="Kucken A.M."/>
            <person name="Gilmour C.C."/>
            <person name="Podar M."/>
            <person name="Brandt C.C."/>
            <person name="Teshima H."/>
            <person name="Detter J.C."/>
            <person name="Han C.S."/>
            <person name="Land M.L."/>
            <person name="Lucas S."/>
            <person name="Han J."/>
            <person name="Pennacchio L."/>
            <person name="Nolan M."/>
            <person name="Pitluck S."/>
            <person name="Woyke T."/>
            <person name="Goodwin L."/>
            <person name="Palumbo A.V."/>
            <person name="Elias D.A."/>
        </authorList>
    </citation>
    <scope>NUCLEOTIDE SEQUENCE [LARGE SCALE GENOMIC DNA]</scope>
    <source>
        <strain evidence="3 4">Walvis Bay</strain>
    </source>
</reference>
<name>F3YZ97_DESAF</name>
<gene>
    <name evidence="3" type="ORF">Desaf_2531</name>
</gene>
<evidence type="ECO:0000313" key="4">
    <source>
        <dbReference type="Proteomes" id="UP000007844"/>
    </source>
</evidence>
<dbReference type="STRING" id="690850.Desaf_2531"/>